<dbReference type="PROSITE" id="PS50850">
    <property type="entry name" value="MFS"/>
    <property type="match status" value="1"/>
</dbReference>
<name>W8UJU1_KLEPN</name>
<keyword evidence="2" id="KW-0813">Transport</keyword>
<dbReference type="NCBIfam" id="NF011571">
    <property type="entry name" value="PRK14995.1"/>
    <property type="match status" value="1"/>
</dbReference>
<reference evidence="9 10" key="1">
    <citation type="journal article" date="2014" name="Proc. Natl. Acad. Sci. U.S.A.">
        <title>Molecular dissection of the evolution of carbapenem-resistant multilocus sequence type 258 Klebsiella pneumoniae.</title>
        <authorList>
            <person name="Deleo F.R."/>
            <person name="Chen L."/>
            <person name="Porcella S.F."/>
            <person name="Martens C.A."/>
            <person name="Kobayashi S.D."/>
            <person name="Porter A.R."/>
            <person name="Chavda K.D."/>
            <person name="Jacobs M.R."/>
            <person name="Mathema B."/>
            <person name="Olsen R.J."/>
            <person name="Bonomo R.A."/>
            <person name="Musser J.M."/>
            <person name="Kreiswirth B.N."/>
        </authorList>
    </citation>
    <scope>NUCLEOTIDE SEQUENCE [LARGE SCALE GENOMIC DNA]</scope>
    <source>
        <strain evidence="9">30684/NJST258_2</strain>
    </source>
</reference>
<evidence type="ECO:0000256" key="2">
    <source>
        <dbReference type="ARBA" id="ARBA00022448"/>
    </source>
</evidence>
<dbReference type="GO" id="GO:0022857">
    <property type="term" value="F:transmembrane transporter activity"/>
    <property type="evidence" value="ECO:0007669"/>
    <property type="project" value="InterPro"/>
</dbReference>
<accession>W8UJU1</accession>
<keyword evidence="6 7" id="KW-0472">Membrane</keyword>
<feature type="transmembrane region" description="Helical" evidence="7">
    <location>
        <begin position="322"/>
        <end position="344"/>
    </location>
</feature>
<dbReference type="SUPFAM" id="SSF103473">
    <property type="entry name" value="MFS general substrate transporter"/>
    <property type="match status" value="1"/>
</dbReference>
<dbReference type="PATRIC" id="fig|1420013.3.peg.2408"/>
<dbReference type="EMBL" id="CP006918">
    <property type="protein sequence ID" value="AHM79335.1"/>
    <property type="molecule type" value="Genomic_DNA"/>
</dbReference>
<feature type="transmembrane region" description="Helical" evidence="7">
    <location>
        <begin position="183"/>
        <end position="205"/>
    </location>
</feature>
<keyword evidence="5 7" id="KW-1133">Transmembrane helix</keyword>
<feature type="transmembrane region" description="Helical" evidence="7">
    <location>
        <begin position="217"/>
        <end position="238"/>
    </location>
</feature>
<dbReference type="KEGG" id="kps:KPNJ2_02555"/>
<organism evidence="9 10">
    <name type="scientific">Klebsiella pneumoniae 30684/NJST258_2</name>
    <dbReference type="NCBI Taxonomy" id="1420013"/>
    <lineage>
        <taxon>Bacteria</taxon>
        <taxon>Pseudomonadati</taxon>
        <taxon>Pseudomonadota</taxon>
        <taxon>Gammaproteobacteria</taxon>
        <taxon>Enterobacterales</taxon>
        <taxon>Enterobacteriaceae</taxon>
        <taxon>Klebsiella/Raoultella group</taxon>
        <taxon>Klebsiella</taxon>
        <taxon>Klebsiella pneumoniae complex</taxon>
    </lineage>
</organism>
<feature type="domain" description="Major facilitator superfamily (MFS) profile" evidence="8">
    <location>
        <begin position="31"/>
        <end position="493"/>
    </location>
</feature>
<protein>
    <recommendedName>
        <fullName evidence="8">Major facilitator superfamily (MFS) profile domain-containing protein</fullName>
    </recommendedName>
</protein>
<proteinExistence type="predicted"/>
<dbReference type="CDD" id="cd17321">
    <property type="entry name" value="MFS_MMR_MDR_like"/>
    <property type="match status" value="1"/>
</dbReference>
<feature type="transmembrane region" description="Helical" evidence="7">
    <location>
        <begin position="155"/>
        <end position="177"/>
    </location>
</feature>
<evidence type="ECO:0000313" key="9">
    <source>
        <dbReference type="EMBL" id="AHM79335.1"/>
    </source>
</evidence>
<evidence type="ECO:0000256" key="5">
    <source>
        <dbReference type="ARBA" id="ARBA00022989"/>
    </source>
</evidence>
<dbReference type="InterPro" id="IPR011701">
    <property type="entry name" value="MFS"/>
</dbReference>
<dbReference type="InterPro" id="IPR020846">
    <property type="entry name" value="MFS_dom"/>
</dbReference>
<gene>
    <name evidence="9" type="ORF">KPNJ2_02555</name>
</gene>
<feature type="transmembrane region" description="Helical" evidence="7">
    <location>
        <begin position="418"/>
        <end position="439"/>
    </location>
</feature>
<feature type="transmembrane region" description="Helical" evidence="7">
    <location>
        <begin position="377"/>
        <end position="397"/>
    </location>
</feature>
<dbReference type="Proteomes" id="UP000019586">
    <property type="component" value="Chromosome"/>
</dbReference>
<feature type="transmembrane region" description="Helical" evidence="7">
    <location>
        <begin position="351"/>
        <end position="371"/>
    </location>
</feature>
<dbReference type="HOGENOM" id="CLU_000960_28_2_6"/>
<dbReference type="PRINTS" id="PR01036">
    <property type="entry name" value="TCRTETB"/>
</dbReference>
<dbReference type="PANTHER" id="PTHR42718">
    <property type="entry name" value="MAJOR FACILITATOR SUPERFAMILY MULTIDRUG TRANSPORTER MFSC"/>
    <property type="match status" value="1"/>
</dbReference>
<comment type="subcellular location">
    <subcellularLocation>
        <location evidence="1">Cell membrane</location>
        <topology evidence="1">Multi-pass membrane protein</topology>
    </subcellularLocation>
</comment>
<dbReference type="Gene3D" id="1.20.1720.10">
    <property type="entry name" value="Multidrug resistance protein D"/>
    <property type="match status" value="1"/>
</dbReference>
<feature type="transmembrane region" description="Helical" evidence="7">
    <location>
        <begin position="67"/>
        <end position="85"/>
    </location>
</feature>
<evidence type="ECO:0000256" key="6">
    <source>
        <dbReference type="ARBA" id="ARBA00023136"/>
    </source>
</evidence>
<evidence type="ECO:0000256" key="7">
    <source>
        <dbReference type="SAM" id="Phobius"/>
    </source>
</evidence>
<dbReference type="PANTHER" id="PTHR42718:SF47">
    <property type="entry name" value="METHYL VIOLOGEN RESISTANCE PROTEIN SMVA"/>
    <property type="match status" value="1"/>
</dbReference>
<dbReference type="GO" id="GO:0005886">
    <property type="term" value="C:plasma membrane"/>
    <property type="evidence" value="ECO:0007669"/>
    <property type="project" value="UniProtKB-SubCell"/>
</dbReference>
<feature type="transmembrane region" description="Helical" evidence="7">
    <location>
        <begin position="97"/>
        <end position="116"/>
    </location>
</feature>
<dbReference type="InterPro" id="IPR036259">
    <property type="entry name" value="MFS_trans_sf"/>
</dbReference>
<dbReference type="Pfam" id="PF07690">
    <property type="entry name" value="MFS_1"/>
    <property type="match status" value="1"/>
</dbReference>
<evidence type="ECO:0000256" key="4">
    <source>
        <dbReference type="ARBA" id="ARBA00022692"/>
    </source>
</evidence>
<sequence>MFNNPAGSPSWTCVQYSILIEVQAMSRQWMTLMAILLVYIPVAIDATVLHVAAPTLSVALGSSGNELLWIIDIYSLVMAGMVLPMGALGDKIGFKRLLLLGSAIFGIASLCAALSPTSMTLIASRALLAVGAAMIVPATLAGIRSTFAEASQRNMALGLWAAVGSGGAAFGPLVGGILLEHFYWGSVFLINVPIVLVVIAINAKVVPRQPARREQPLNLLQALVLIAAILMLVFSAKSALKGQLALWLTALVALGGAAMLTWFIRKQLSAARPMVDMRLFTHRIILSGVMMAMTALITLVGFELLMAQELQFVHQKTPFEAGIFMLPVMVASGFSGPIAGLLVSRLGLREVATGGMLLSAFSFLGLALTDFSTQQWLAWGLMTLLGFSVASALLASSSAIMAAAPKEKAAAAGAIETMAYELGAGLGIALFGLILTRSYSASIALPSGLSGAMAQQAASSIGEAVSLSQALPAGVAQALMAAAKTAFIQAHSLVLATAGVLLLLLAAGIWRSLATVAKPQSAL</sequence>
<dbReference type="AlphaFoldDB" id="W8UJU1"/>
<dbReference type="Gene3D" id="1.20.1250.20">
    <property type="entry name" value="MFS general substrate transporter like domains"/>
    <property type="match status" value="1"/>
</dbReference>
<evidence type="ECO:0000256" key="1">
    <source>
        <dbReference type="ARBA" id="ARBA00004651"/>
    </source>
</evidence>
<keyword evidence="4 7" id="KW-0812">Transmembrane</keyword>
<evidence type="ECO:0000259" key="8">
    <source>
        <dbReference type="PROSITE" id="PS50850"/>
    </source>
</evidence>
<keyword evidence="3" id="KW-1003">Cell membrane</keyword>
<feature type="transmembrane region" description="Helical" evidence="7">
    <location>
        <begin position="29"/>
        <end position="52"/>
    </location>
</feature>
<feature type="transmembrane region" description="Helical" evidence="7">
    <location>
        <begin position="284"/>
        <end position="302"/>
    </location>
</feature>
<feature type="transmembrane region" description="Helical" evidence="7">
    <location>
        <begin position="488"/>
        <end position="510"/>
    </location>
</feature>
<feature type="transmembrane region" description="Helical" evidence="7">
    <location>
        <begin position="244"/>
        <end position="264"/>
    </location>
</feature>
<evidence type="ECO:0000256" key="3">
    <source>
        <dbReference type="ARBA" id="ARBA00022475"/>
    </source>
</evidence>
<evidence type="ECO:0000313" key="10">
    <source>
        <dbReference type="Proteomes" id="UP000019586"/>
    </source>
</evidence>
<feature type="transmembrane region" description="Helical" evidence="7">
    <location>
        <begin position="122"/>
        <end position="143"/>
    </location>
</feature>